<dbReference type="InterPro" id="IPR036890">
    <property type="entry name" value="HATPase_C_sf"/>
</dbReference>
<comment type="catalytic activity">
    <reaction evidence="1">
        <text>ATP + protein L-histidine = ADP + protein N-phospho-L-histidine.</text>
        <dbReference type="EC" id="2.7.13.3"/>
    </reaction>
</comment>
<evidence type="ECO:0000256" key="3">
    <source>
        <dbReference type="ARBA" id="ARBA00022553"/>
    </source>
</evidence>
<dbReference type="InterPro" id="IPR000700">
    <property type="entry name" value="PAS-assoc_C"/>
</dbReference>
<dbReference type="SUPFAM" id="SSF55874">
    <property type="entry name" value="ATPase domain of HSP90 chaperone/DNA topoisomerase II/histidine kinase"/>
    <property type="match status" value="1"/>
</dbReference>
<reference evidence="10" key="1">
    <citation type="submission" date="2009-01" db="EMBL/GenBank/DDBJ databases">
        <title>Complete sequence of Anaeromyxobacter dehalogenans 2CP-1.</title>
        <authorList>
            <consortium name="US DOE Joint Genome Institute"/>
            <person name="Lucas S."/>
            <person name="Copeland A."/>
            <person name="Lapidus A."/>
            <person name="Glavina del Rio T."/>
            <person name="Dalin E."/>
            <person name="Tice H."/>
            <person name="Bruce D."/>
            <person name="Goodwin L."/>
            <person name="Pitluck S."/>
            <person name="Saunders E."/>
            <person name="Brettin T."/>
            <person name="Detter J.C."/>
            <person name="Han C."/>
            <person name="Larimer F."/>
            <person name="Land M."/>
            <person name="Hauser L."/>
            <person name="Kyrpides N."/>
            <person name="Ovchinnikova G."/>
            <person name="Beliaev A.S."/>
            <person name="Richardson P."/>
        </authorList>
    </citation>
    <scope>NUCLEOTIDE SEQUENCE</scope>
    <source>
        <strain evidence="10">2CP-1</strain>
    </source>
</reference>
<feature type="modified residue" description="4-aspartylphosphate" evidence="6">
    <location>
        <position position="698"/>
    </location>
</feature>
<dbReference type="PANTHER" id="PTHR43047:SF72">
    <property type="entry name" value="OSMOSENSING HISTIDINE PROTEIN KINASE SLN1"/>
    <property type="match status" value="1"/>
</dbReference>
<dbReference type="Gene3D" id="3.40.50.2300">
    <property type="match status" value="1"/>
</dbReference>
<sequence>MSTQRTVGSASLTDLLFDEAAVGLCLVAPDGTIVRVNAPWLRSTGFTHEQVLGEHIVSLFPGTRDMALAMHARARAGHRVEVPRHAQTVNGRETWWEGSIAPVAMEGGTGLLITAREVRSGPGEQPPGCASCTEVVDRLLACVPEGITIATGPDVVTIANSRYAEERLLGSWNRSVGLSMEQWLARVEHYLPDGKTPAAVEDLPLWRATRRGESVRDAELVVRRPDGTRMSVTCNAEPVRDAAGDVVGGIVAWRDVTEQRRQQAALRTTEERFRLLAEAMPQIVCVLAPDGAVELVNRAWTTFSGLDVAATARTGWERVLHPDDVQAARECRYQALKRLEPQDVELRYRAADGTYRWFLSRLAPVVEGGRVVRFIGAGMDIERRKRAEAELRDANAKLVEADRRKDEFLGMLSHELRNPLAPIRNSSFILRHAAPGSDAASRAQQVIERQTGHLTHLVDDLLDVTRISRGKIELRRSTVDLREVVLRAAEDFRLPLDDRGVSFRASVPEAPVRAHVDATRITQVVGNLLTNAAKFTRRGDEVIVSLTVEEGEAAIRVRDTGAGIDPAILASIFQPFVQGERTLARSEGGLGLGLALVRGIAELHGGAASVTSEGKGRGAEFLVRLPLGQGQPSAPVDGRSAGTARSGRRVLVVDDNVDAAETLAEIVTMLGHTAEIAFDGPGALDKVRTGRPDVVLCDLGLPGMSGYDVAAAIRAMAGERVQLVAVSGYAQPEDVKRATDAGFDAHVAKPADLTFLEALLA</sequence>
<dbReference type="GO" id="GO:0009927">
    <property type="term" value="F:histidine phosphotransfer kinase activity"/>
    <property type="evidence" value="ECO:0007669"/>
    <property type="project" value="TreeGrafter"/>
</dbReference>
<dbReference type="SMART" id="SM00091">
    <property type="entry name" value="PAS"/>
    <property type="match status" value="2"/>
</dbReference>
<dbReference type="InterPro" id="IPR011006">
    <property type="entry name" value="CheY-like_superfamily"/>
</dbReference>
<dbReference type="InterPro" id="IPR003661">
    <property type="entry name" value="HisK_dim/P_dom"/>
</dbReference>
<dbReference type="InterPro" id="IPR035965">
    <property type="entry name" value="PAS-like_dom_sf"/>
</dbReference>
<proteinExistence type="predicted"/>
<evidence type="ECO:0000313" key="10">
    <source>
        <dbReference type="EMBL" id="ACL65822.1"/>
    </source>
</evidence>
<dbReference type="Pfam" id="PF00512">
    <property type="entry name" value="HisKA"/>
    <property type="match status" value="1"/>
</dbReference>
<evidence type="ECO:0000313" key="11">
    <source>
        <dbReference type="Proteomes" id="UP000007089"/>
    </source>
</evidence>
<dbReference type="SUPFAM" id="SSF47384">
    <property type="entry name" value="Homodimeric domain of signal transducing histidine kinase"/>
    <property type="match status" value="1"/>
</dbReference>
<evidence type="ECO:0000256" key="1">
    <source>
        <dbReference type="ARBA" id="ARBA00000085"/>
    </source>
</evidence>
<dbReference type="Pfam" id="PF02518">
    <property type="entry name" value="HATPase_c"/>
    <property type="match status" value="1"/>
</dbReference>
<organism evidence="10 11">
    <name type="scientific">Anaeromyxobacter dehalogenans (strain ATCC BAA-258 / DSM 21875 / 2CP-1)</name>
    <dbReference type="NCBI Taxonomy" id="455488"/>
    <lineage>
        <taxon>Bacteria</taxon>
        <taxon>Pseudomonadati</taxon>
        <taxon>Myxococcota</taxon>
        <taxon>Myxococcia</taxon>
        <taxon>Myxococcales</taxon>
        <taxon>Cystobacterineae</taxon>
        <taxon>Anaeromyxobacteraceae</taxon>
        <taxon>Anaeromyxobacter</taxon>
    </lineage>
</organism>
<dbReference type="InterPro" id="IPR003594">
    <property type="entry name" value="HATPase_dom"/>
</dbReference>
<evidence type="ECO:0000259" key="9">
    <source>
        <dbReference type="PROSITE" id="PS50113"/>
    </source>
</evidence>
<dbReference type="KEGG" id="acp:A2cp1_2484"/>
<dbReference type="SMART" id="SM00086">
    <property type="entry name" value="PAC"/>
    <property type="match status" value="2"/>
</dbReference>
<accession>B8JC82</accession>
<dbReference type="EC" id="2.7.13.3" evidence="2"/>
<dbReference type="EMBL" id="CP001359">
    <property type="protein sequence ID" value="ACL65822.1"/>
    <property type="molecule type" value="Genomic_DNA"/>
</dbReference>
<dbReference type="PROSITE" id="PS50109">
    <property type="entry name" value="HIS_KIN"/>
    <property type="match status" value="1"/>
</dbReference>
<protein>
    <recommendedName>
        <fullName evidence="2">histidine kinase</fullName>
        <ecNumber evidence="2">2.7.13.3</ecNumber>
    </recommendedName>
</protein>
<dbReference type="InterPro" id="IPR005467">
    <property type="entry name" value="His_kinase_dom"/>
</dbReference>
<dbReference type="Gene3D" id="1.10.287.130">
    <property type="match status" value="1"/>
</dbReference>
<dbReference type="CDD" id="cd00130">
    <property type="entry name" value="PAS"/>
    <property type="match status" value="2"/>
</dbReference>
<name>B8JC82_ANAD2</name>
<dbReference type="Pfam" id="PF13426">
    <property type="entry name" value="PAS_9"/>
    <property type="match status" value="2"/>
</dbReference>
<dbReference type="PROSITE" id="PS50113">
    <property type="entry name" value="PAC"/>
    <property type="match status" value="2"/>
</dbReference>
<gene>
    <name evidence="10" type="ordered locus">A2cp1_2484</name>
</gene>
<dbReference type="NCBIfam" id="TIGR00229">
    <property type="entry name" value="sensory_box"/>
    <property type="match status" value="2"/>
</dbReference>
<evidence type="ECO:0000256" key="2">
    <source>
        <dbReference type="ARBA" id="ARBA00012438"/>
    </source>
</evidence>
<dbReference type="RefSeq" id="WP_012633618.1">
    <property type="nucleotide sequence ID" value="NC_011891.1"/>
</dbReference>
<dbReference type="SMART" id="SM00388">
    <property type="entry name" value="HisKA"/>
    <property type="match status" value="1"/>
</dbReference>
<dbReference type="CDD" id="cd00082">
    <property type="entry name" value="HisKA"/>
    <property type="match status" value="1"/>
</dbReference>
<dbReference type="Gene3D" id="3.30.565.10">
    <property type="entry name" value="Histidine kinase-like ATPase, C-terminal domain"/>
    <property type="match status" value="1"/>
</dbReference>
<evidence type="ECO:0000256" key="4">
    <source>
        <dbReference type="ARBA" id="ARBA00022679"/>
    </source>
</evidence>
<dbReference type="HOGENOM" id="CLU_000445_114_15_7"/>
<evidence type="ECO:0000256" key="5">
    <source>
        <dbReference type="ARBA" id="ARBA00022777"/>
    </source>
</evidence>
<evidence type="ECO:0000259" key="8">
    <source>
        <dbReference type="PROSITE" id="PS50110"/>
    </source>
</evidence>
<dbReference type="InterPro" id="IPR036097">
    <property type="entry name" value="HisK_dim/P_sf"/>
</dbReference>
<feature type="domain" description="Histidine kinase" evidence="7">
    <location>
        <begin position="411"/>
        <end position="629"/>
    </location>
</feature>
<dbReference type="GO" id="GO:0000155">
    <property type="term" value="F:phosphorelay sensor kinase activity"/>
    <property type="evidence" value="ECO:0007669"/>
    <property type="project" value="InterPro"/>
</dbReference>
<dbReference type="InterPro" id="IPR004358">
    <property type="entry name" value="Sig_transdc_His_kin-like_C"/>
</dbReference>
<dbReference type="InterPro" id="IPR013655">
    <property type="entry name" value="PAS_fold_3"/>
</dbReference>
<dbReference type="AlphaFoldDB" id="B8JC82"/>
<dbReference type="Pfam" id="PF00072">
    <property type="entry name" value="Response_reg"/>
    <property type="match status" value="1"/>
</dbReference>
<dbReference type="GO" id="GO:0005886">
    <property type="term" value="C:plasma membrane"/>
    <property type="evidence" value="ECO:0007669"/>
    <property type="project" value="TreeGrafter"/>
</dbReference>
<evidence type="ECO:0000256" key="6">
    <source>
        <dbReference type="PROSITE-ProRule" id="PRU00169"/>
    </source>
</evidence>
<feature type="domain" description="PAC" evidence="9">
    <location>
        <begin position="216"/>
        <end position="268"/>
    </location>
</feature>
<keyword evidence="4 10" id="KW-0808">Transferase</keyword>
<dbReference type="PRINTS" id="PR00344">
    <property type="entry name" value="BCTRLSENSOR"/>
</dbReference>
<dbReference type="FunFam" id="3.30.450.20:FF:000099">
    <property type="entry name" value="Sensory box sensor histidine kinase"/>
    <property type="match status" value="1"/>
</dbReference>
<feature type="domain" description="Response regulatory" evidence="8">
    <location>
        <begin position="649"/>
        <end position="761"/>
    </location>
</feature>
<keyword evidence="3 6" id="KW-0597">Phosphoprotein</keyword>
<dbReference type="Pfam" id="PF08447">
    <property type="entry name" value="PAS_3"/>
    <property type="match status" value="1"/>
</dbReference>
<keyword evidence="5 10" id="KW-0418">Kinase</keyword>
<dbReference type="InterPro" id="IPR001789">
    <property type="entry name" value="Sig_transdc_resp-reg_receiver"/>
</dbReference>
<dbReference type="FunFam" id="3.30.565.10:FF:000006">
    <property type="entry name" value="Sensor histidine kinase WalK"/>
    <property type="match status" value="1"/>
</dbReference>
<dbReference type="Gene3D" id="3.30.450.20">
    <property type="entry name" value="PAS domain"/>
    <property type="match status" value="3"/>
</dbReference>
<dbReference type="CDD" id="cd17580">
    <property type="entry name" value="REC_2_DhkD-like"/>
    <property type="match status" value="1"/>
</dbReference>
<dbReference type="InterPro" id="IPR001610">
    <property type="entry name" value="PAC"/>
</dbReference>
<dbReference type="Proteomes" id="UP000007089">
    <property type="component" value="Chromosome"/>
</dbReference>
<dbReference type="InterPro" id="IPR000014">
    <property type="entry name" value="PAS"/>
</dbReference>
<dbReference type="SMART" id="SM00448">
    <property type="entry name" value="REC"/>
    <property type="match status" value="1"/>
</dbReference>
<dbReference type="PROSITE" id="PS50110">
    <property type="entry name" value="RESPONSE_REGULATORY"/>
    <property type="match status" value="1"/>
</dbReference>
<feature type="domain" description="PAC" evidence="9">
    <location>
        <begin position="342"/>
        <end position="393"/>
    </location>
</feature>
<dbReference type="PANTHER" id="PTHR43047">
    <property type="entry name" value="TWO-COMPONENT HISTIDINE PROTEIN KINASE"/>
    <property type="match status" value="1"/>
</dbReference>
<dbReference type="SMART" id="SM00387">
    <property type="entry name" value="HATPase_c"/>
    <property type="match status" value="1"/>
</dbReference>
<dbReference type="SUPFAM" id="SSF52172">
    <property type="entry name" value="CheY-like"/>
    <property type="match status" value="1"/>
</dbReference>
<keyword evidence="11" id="KW-1185">Reference proteome</keyword>
<dbReference type="SUPFAM" id="SSF55785">
    <property type="entry name" value="PYP-like sensor domain (PAS domain)"/>
    <property type="match status" value="3"/>
</dbReference>
<evidence type="ECO:0000259" key="7">
    <source>
        <dbReference type="PROSITE" id="PS50109"/>
    </source>
</evidence>